<name>A0A8S5SFR2_9CAUD</name>
<dbReference type="Gene3D" id="1.10.260.40">
    <property type="entry name" value="lambda repressor-like DNA-binding domains"/>
    <property type="match status" value="1"/>
</dbReference>
<protein>
    <submittedName>
        <fullName evidence="2">Cro/C1-type HTH DNA-binding domain protein</fullName>
    </submittedName>
</protein>
<sequence>MDIMIKIHLSRLLGEKRWTQKDLAEATGIRPSTINEWYHEFVTRINLDHVDKICEVLECDISDLIEYVPNQHKITGKDLIVEEHGNRKPKKKQ</sequence>
<dbReference type="GO" id="GO:0003677">
    <property type="term" value="F:DNA binding"/>
    <property type="evidence" value="ECO:0007669"/>
    <property type="project" value="UniProtKB-KW"/>
</dbReference>
<dbReference type="CDD" id="cd00093">
    <property type="entry name" value="HTH_XRE"/>
    <property type="match status" value="1"/>
</dbReference>
<dbReference type="PROSITE" id="PS50943">
    <property type="entry name" value="HTH_CROC1"/>
    <property type="match status" value="1"/>
</dbReference>
<keyword evidence="2" id="KW-0238">DNA-binding</keyword>
<feature type="domain" description="HTH cro/C1-type" evidence="1">
    <location>
        <begin position="9"/>
        <end position="64"/>
    </location>
</feature>
<dbReference type="InterPro" id="IPR001387">
    <property type="entry name" value="Cro/C1-type_HTH"/>
</dbReference>
<dbReference type="Pfam" id="PF13443">
    <property type="entry name" value="HTH_26"/>
    <property type="match status" value="1"/>
</dbReference>
<dbReference type="EMBL" id="BK032590">
    <property type="protein sequence ID" value="DAF49857.1"/>
    <property type="molecule type" value="Genomic_DNA"/>
</dbReference>
<proteinExistence type="predicted"/>
<accession>A0A8S5SFR2</accession>
<dbReference type="SUPFAM" id="SSF47413">
    <property type="entry name" value="lambda repressor-like DNA-binding domains"/>
    <property type="match status" value="1"/>
</dbReference>
<evidence type="ECO:0000313" key="2">
    <source>
        <dbReference type="EMBL" id="DAF49857.1"/>
    </source>
</evidence>
<dbReference type="InterPro" id="IPR010982">
    <property type="entry name" value="Lambda_DNA-bd_dom_sf"/>
</dbReference>
<dbReference type="SMART" id="SM00530">
    <property type="entry name" value="HTH_XRE"/>
    <property type="match status" value="1"/>
</dbReference>
<evidence type="ECO:0000259" key="1">
    <source>
        <dbReference type="PROSITE" id="PS50943"/>
    </source>
</evidence>
<reference evidence="2" key="1">
    <citation type="journal article" date="2021" name="Proc. Natl. Acad. Sci. U.S.A.">
        <title>A Catalog of Tens of Thousands of Viruses from Human Metagenomes Reveals Hidden Associations with Chronic Diseases.</title>
        <authorList>
            <person name="Tisza M.J."/>
            <person name="Buck C.B."/>
        </authorList>
    </citation>
    <scope>NUCLEOTIDE SEQUENCE</scope>
    <source>
        <strain evidence="2">CtHMa1</strain>
    </source>
</reference>
<organism evidence="2">
    <name type="scientific">Myoviridae sp. ctHMa1</name>
    <dbReference type="NCBI Taxonomy" id="2827671"/>
    <lineage>
        <taxon>Viruses</taxon>
        <taxon>Duplodnaviria</taxon>
        <taxon>Heunggongvirae</taxon>
        <taxon>Uroviricota</taxon>
        <taxon>Caudoviricetes</taxon>
    </lineage>
</organism>